<proteinExistence type="predicted"/>
<keyword evidence="2" id="KW-0812">Transmembrane</keyword>
<name>A0A2M9CKN4_9MICO</name>
<comment type="caution">
    <text evidence="6">The sequence shown here is derived from an EMBL/GenBank/DDBJ whole genome shotgun (WGS) entry which is preliminary data.</text>
</comment>
<dbReference type="InterPro" id="IPR013969">
    <property type="entry name" value="Oligosacch_biosynth_Alg14"/>
</dbReference>
<organism evidence="6 7">
    <name type="scientific">Diaminobutyricimonas aerilata</name>
    <dbReference type="NCBI Taxonomy" id="1162967"/>
    <lineage>
        <taxon>Bacteria</taxon>
        <taxon>Bacillati</taxon>
        <taxon>Actinomycetota</taxon>
        <taxon>Actinomycetes</taxon>
        <taxon>Micrococcales</taxon>
        <taxon>Microbacteriaceae</taxon>
        <taxon>Diaminobutyricimonas</taxon>
    </lineage>
</organism>
<dbReference type="PANTHER" id="PTHR12154:SF4">
    <property type="entry name" value="UDP-N-ACETYLGLUCOSAMINE TRANSFERASE SUBUNIT ALG14 HOMOLOG"/>
    <property type="match status" value="1"/>
</dbReference>
<comment type="subcellular location">
    <subcellularLocation>
        <location evidence="1">Endoplasmic reticulum membrane</location>
        <topology evidence="1">Single-pass membrane protein</topology>
    </subcellularLocation>
</comment>
<dbReference type="GO" id="GO:0006488">
    <property type="term" value="P:dolichol-linked oligosaccharide biosynthetic process"/>
    <property type="evidence" value="ECO:0007669"/>
    <property type="project" value="InterPro"/>
</dbReference>
<reference evidence="6 7" key="1">
    <citation type="submission" date="2017-11" db="EMBL/GenBank/DDBJ databases">
        <title>Genomic Encyclopedia of Archaeal and Bacterial Type Strains, Phase II (KMG-II): From Individual Species to Whole Genera.</title>
        <authorList>
            <person name="Goeker M."/>
        </authorList>
    </citation>
    <scope>NUCLEOTIDE SEQUENCE [LARGE SCALE GENOMIC DNA]</scope>
    <source>
        <strain evidence="6 7">DSM 27393</strain>
    </source>
</reference>
<keyword evidence="3" id="KW-0256">Endoplasmic reticulum</keyword>
<keyword evidence="4" id="KW-1133">Transmembrane helix</keyword>
<evidence type="ECO:0000256" key="1">
    <source>
        <dbReference type="ARBA" id="ARBA00004389"/>
    </source>
</evidence>
<dbReference type="Gene3D" id="3.40.50.2000">
    <property type="entry name" value="Glycogen Phosphorylase B"/>
    <property type="match status" value="1"/>
</dbReference>
<evidence type="ECO:0000256" key="4">
    <source>
        <dbReference type="ARBA" id="ARBA00022989"/>
    </source>
</evidence>
<keyword evidence="7" id="KW-1185">Reference proteome</keyword>
<protein>
    <submittedName>
        <fullName evidence="6">Oligosaccharide biosynthesis protein Alg14</fullName>
    </submittedName>
</protein>
<dbReference type="SUPFAM" id="SSF53756">
    <property type="entry name" value="UDP-Glycosyltransferase/glycogen phosphorylase"/>
    <property type="match status" value="1"/>
</dbReference>
<keyword evidence="5" id="KW-0472">Membrane</keyword>
<gene>
    <name evidence="6" type="ORF">CLV46_2016</name>
</gene>
<dbReference type="OrthoDB" id="555447at2"/>
<evidence type="ECO:0000256" key="3">
    <source>
        <dbReference type="ARBA" id="ARBA00022824"/>
    </source>
</evidence>
<accession>A0A2M9CKN4</accession>
<evidence type="ECO:0000313" key="6">
    <source>
        <dbReference type="EMBL" id="PJJ72444.1"/>
    </source>
</evidence>
<sequence length="149" mass="16854">MRVLIVCSSGGHLTQALALRSWWGEHERHWVTLPTEDARSRLQGERVTEAHYPTVRNAPNLVRNFGLARRVLREFRPDLVLSTGAAIALPFFTQARRVGARTVYIEPVDRIAAPSLSGRLTYPFSDLFLVQWDSLARRYPGSVDIGMIL</sequence>
<dbReference type="GO" id="GO:0004577">
    <property type="term" value="F:N-acetylglucosaminyldiphosphodolichol N-acetylglucosaminyltransferase activity"/>
    <property type="evidence" value="ECO:0007669"/>
    <property type="project" value="TreeGrafter"/>
</dbReference>
<dbReference type="RefSeq" id="WP_100364632.1">
    <property type="nucleotide sequence ID" value="NZ_PGFF01000001.1"/>
</dbReference>
<evidence type="ECO:0000313" key="7">
    <source>
        <dbReference type="Proteomes" id="UP000228758"/>
    </source>
</evidence>
<dbReference type="PANTHER" id="PTHR12154">
    <property type="entry name" value="GLYCOSYL TRANSFERASE-RELATED"/>
    <property type="match status" value="1"/>
</dbReference>
<dbReference type="AlphaFoldDB" id="A0A2M9CKN4"/>
<dbReference type="Pfam" id="PF08660">
    <property type="entry name" value="Alg14"/>
    <property type="match status" value="1"/>
</dbReference>
<dbReference type="EMBL" id="PGFF01000001">
    <property type="protein sequence ID" value="PJJ72444.1"/>
    <property type="molecule type" value="Genomic_DNA"/>
</dbReference>
<evidence type="ECO:0000256" key="2">
    <source>
        <dbReference type="ARBA" id="ARBA00022692"/>
    </source>
</evidence>
<evidence type="ECO:0000256" key="5">
    <source>
        <dbReference type="ARBA" id="ARBA00023136"/>
    </source>
</evidence>
<dbReference type="Proteomes" id="UP000228758">
    <property type="component" value="Unassembled WGS sequence"/>
</dbReference>